<dbReference type="AlphaFoldDB" id="A0ABD3LLW0"/>
<protein>
    <recommendedName>
        <fullName evidence="4">LOB domain-containing protein</fullName>
    </recommendedName>
</protein>
<evidence type="ECO:0000313" key="2">
    <source>
        <dbReference type="EMBL" id="KAL3752791.1"/>
    </source>
</evidence>
<organism evidence="2 3">
    <name type="scientific">Eucalyptus globulus</name>
    <name type="common">Tasmanian blue gum</name>
    <dbReference type="NCBI Taxonomy" id="34317"/>
    <lineage>
        <taxon>Eukaryota</taxon>
        <taxon>Viridiplantae</taxon>
        <taxon>Streptophyta</taxon>
        <taxon>Embryophyta</taxon>
        <taxon>Tracheophyta</taxon>
        <taxon>Spermatophyta</taxon>
        <taxon>Magnoliopsida</taxon>
        <taxon>eudicotyledons</taxon>
        <taxon>Gunneridae</taxon>
        <taxon>Pentapetalae</taxon>
        <taxon>rosids</taxon>
        <taxon>malvids</taxon>
        <taxon>Myrtales</taxon>
        <taxon>Myrtaceae</taxon>
        <taxon>Myrtoideae</taxon>
        <taxon>Eucalypteae</taxon>
        <taxon>Eucalyptus</taxon>
    </lineage>
</organism>
<reference evidence="2 3" key="1">
    <citation type="submission" date="2024-11" db="EMBL/GenBank/DDBJ databases">
        <title>Chromosome-level genome assembly of Eucalyptus globulus Labill. provides insights into its genome evolution.</title>
        <authorList>
            <person name="Li X."/>
        </authorList>
    </citation>
    <scope>NUCLEOTIDE SEQUENCE [LARGE SCALE GENOMIC DNA]</scope>
    <source>
        <strain evidence="2">CL2024</strain>
        <tissue evidence="2">Fresh tender leaves</tissue>
    </source>
</reference>
<proteinExistence type="predicted"/>
<evidence type="ECO:0008006" key="4">
    <source>
        <dbReference type="Google" id="ProtNLM"/>
    </source>
</evidence>
<evidence type="ECO:0000313" key="3">
    <source>
        <dbReference type="Proteomes" id="UP001634007"/>
    </source>
</evidence>
<gene>
    <name evidence="2" type="ORF">ACJRO7_000224</name>
</gene>
<keyword evidence="3" id="KW-1185">Reference proteome</keyword>
<sequence length="88" mass="9676">MVSEADARIKDPVNGCIGEINGLLQAEAEMLRELLAKCEAEVARLKALVETGHAQTDPRPRQISPGKNLRAPLNGRSFSFCTHGEYWV</sequence>
<name>A0ABD3LLW0_EUCGL</name>
<dbReference type="Proteomes" id="UP001634007">
    <property type="component" value="Unassembled WGS sequence"/>
</dbReference>
<evidence type="ECO:0000256" key="1">
    <source>
        <dbReference type="SAM" id="Coils"/>
    </source>
</evidence>
<accession>A0ABD3LLW0</accession>
<dbReference type="EMBL" id="JBJKBG010000001">
    <property type="protein sequence ID" value="KAL3752791.1"/>
    <property type="molecule type" value="Genomic_DNA"/>
</dbReference>
<feature type="coiled-coil region" evidence="1">
    <location>
        <begin position="21"/>
        <end position="48"/>
    </location>
</feature>
<keyword evidence="1" id="KW-0175">Coiled coil</keyword>
<comment type="caution">
    <text evidence="2">The sequence shown here is derived from an EMBL/GenBank/DDBJ whole genome shotgun (WGS) entry which is preliminary data.</text>
</comment>